<sequence>MLYKNLDLKISLWYISYAPFNHKEKIVTHATNESLVRLCGGIAIFALILSLSACEGKKQETAKSAPAPAQTTERNSEGYQIVMDGEGRENHTGDRSYSGQAYPRDLEQVKPPAEPRPDRIEELIKVSAEAKKRHKQLEAKAVEVRKYVTCKEWLAPISCQKIFIEISKSDAVIGALKKLHAGGVEIVAIDLEVEETIFLDENGTLFIQSGATVYEMKEFLDLPEEER</sequence>
<name>A0A1G2K4A3_9BACT</name>
<proteinExistence type="predicted"/>
<organism evidence="2 3">
    <name type="scientific">Candidatus Sungbacteria bacterium RIFCSPHIGHO2_01_FULL_47_32</name>
    <dbReference type="NCBI Taxonomy" id="1802264"/>
    <lineage>
        <taxon>Bacteria</taxon>
        <taxon>Candidatus Sungiibacteriota</taxon>
    </lineage>
</organism>
<feature type="region of interest" description="Disordered" evidence="1">
    <location>
        <begin position="86"/>
        <end position="114"/>
    </location>
</feature>
<dbReference type="Proteomes" id="UP000177152">
    <property type="component" value="Unassembled WGS sequence"/>
</dbReference>
<comment type="caution">
    <text evidence="2">The sequence shown here is derived from an EMBL/GenBank/DDBJ whole genome shotgun (WGS) entry which is preliminary data.</text>
</comment>
<evidence type="ECO:0000313" key="3">
    <source>
        <dbReference type="Proteomes" id="UP000177152"/>
    </source>
</evidence>
<evidence type="ECO:0000313" key="2">
    <source>
        <dbReference type="EMBL" id="OGZ94237.1"/>
    </source>
</evidence>
<protein>
    <submittedName>
        <fullName evidence="2">Uncharacterized protein</fullName>
    </submittedName>
</protein>
<dbReference type="EMBL" id="MHQC01000039">
    <property type="protein sequence ID" value="OGZ94237.1"/>
    <property type="molecule type" value="Genomic_DNA"/>
</dbReference>
<dbReference type="AlphaFoldDB" id="A0A1G2K4A3"/>
<accession>A0A1G2K4A3</accession>
<reference evidence="2 3" key="1">
    <citation type="journal article" date="2016" name="Nat. Commun.">
        <title>Thousands of microbial genomes shed light on interconnected biogeochemical processes in an aquifer system.</title>
        <authorList>
            <person name="Anantharaman K."/>
            <person name="Brown C.T."/>
            <person name="Hug L.A."/>
            <person name="Sharon I."/>
            <person name="Castelle C.J."/>
            <person name="Probst A.J."/>
            <person name="Thomas B.C."/>
            <person name="Singh A."/>
            <person name="Wilkins M.J."/>
            <person name="Karaoz U."/>
            <person name="Brodie E.L."/>
            <person name="Williams K.H."/>
            <person name="Hubbard S.S."/>
            <person name="Banfield J.F."/>
        </authorList>
    </citation>
    <scope>NUCLEOTIDE SEQUENCE [LARGE SCALE GENOMIC DNA]</scope>
</reference>
<feature type="compositionally biased region" description="Basic and acidic residues" evidence="1">
    <location>
        <begin position="104"/>
        <end position="114"/>
    </location>
</feature>
<evidence type="ECO:0000256" key="1">
    <source>
        <dbReference type="SAM" id="MobiDB-lite"/>
    </source>
</evidence>
<gene>
    <name evidence="2" type="ORF">A2633_05490</name>
</gene>